<dbReference type="AlphaFoldDB" id="A0A3A1NF99"/>
<name>A0A3A1NF99_9FLAO</name>
<feature type="region of interest" description="Disordered" evidence="1">
    <location>
        <begin position="386"/>
        <end position="413"/>
    </location>
</feature>
<keyword evidence="6" id="KW-1185">Reference proteome</keyword>
<evidence type="ECO:0000313" key="3">
    <source>
        <dbReference type="EMBL" id="RIV43566.1"/>
    </source>
</evidence>
<dbReference type="Gene3D" id="2.60.40.1120">
    <property type="entry name" value="Carboxypeptidase-like, regulatory domain"/>
    <property type="match status" value="1"/>
</dbReference>
<reference evidence="4 6" key="2">
    <citation type="submission" date="2019-07" db="EMBL/GenBank/DDBJ databases">
        <title>Draft genome of two Muricauda strains isolated from deep sea.</title>
        <authorList>
            <person name="Sun C."/>
        </authorList>
    </citation>
    <scope>NUCLEOTIDE SEQUENCE [LARGE SCALE GENOMIC DNA]</scope>
    <source>
        <strain evidence="4 6">72</strain>
    </source>
</reference>
<dbReference type="Pfam" id="PF14905">
    <property type="entry name" value="OMP_b-brl_3"/>
    <property type="match status" value="1"/>
</dbReference>
<dbReference type="InterPro" id="IPR008969">
    <property type="entry name" value="CarboxyPept-like_regulatory"/>
</dbReference>
<dbReference type="Proteomes" id="UP000321621">
    <property type="component" value="Unassembled WGS sequence"/>
</dbReference>
<accession>A0A3A1NF99</accession>
<dbReference type="SUPFAM" id="SSF56935">
    <property type="entry name" value="Porins"/>
    <property type="match status" value="1"/>
</dbReference>
<dbReference type="Pfam" id="PF13620">
    <property type="entry name" value="CarboxypepD_reg"/>
    <property type="match status" value="1"/>
</dbReference>
<evidence type="ECO:0000313" key="5">
    <source>
        <dbReference type="Proteomes" id="UP000266691"/>
    </source>
</evidence>
<evidence type="ECO:0000313" key="4">
    <source>
        <dbReference type="EMBL" id="TXJ93234.1"/>
    </source>
</evidence>
<feature type="domain" description="Outer membrane protein beta-barrel" evidence="2">
    <location>
        <begin position="433"/>
        <end position="886"/>
    </location>
</feature>
<dbReference type="OrthoDB" id="1682379at2"/>
<protein>
    <submittedName>
        <fullName evidence="4">Outer membrane beta-barrel protein</fullName>
    </submittedName>
    <submittedName>
        <fullName evidence="3">TonB-dependent receptor</fullName>
    </submittedName>
</protein>
<organism evidence="3 5">
    <name type="scientific">Flagellimonas pelagia</name>
    <dbReference type="NCBI Taxonomy" id="2306998"/>
    <lineage>
        <taxon>Bacteria</taxon>
        <taxon>Pseudomonadati</taxon>
        <taxon>Bacteroidota</taxon>
        <taxon>Flavobacteriia</taxon>
        <taxon>Flavobacteriales</taxon>
        <taxon>Flavobacteriaceae</taxon>
        <taxon>Flagellimonas</taxon>
    </lineage>
</organism>
<evidence type="ECO:0000259" key="2">
    <source>
        <dbReference type="Pfam" id="PF14905"/>
    </source>
</evidence>
<dbReference type="EMBL" id="VNWK01000029">
    <property type="protein sequence ID" value="TXJ93234.1"/>
    <property type="molecule type" value="Genomic_DNA"/>
</dbReference>
<dbReference type="EMBL" id="QXFI01000029">
    <property type="protein sequence ID" value="RIV43566.1"/>
    <property type="molecule type" value="Genomic_DNA"/>
</dbReference>
<dbReference type="SUPFAM" id="SSF49464">
    <property type="entry name" value="Carboxypeptidase regulatory domain-like"/>
    <property type="match status" value="1"/>
</dbReference>
<proteinExistence type="predicted"/>
<evidence type="ECO:0000313" key="6">
    <source>
        <dbReference type="Proteomes" id="UP000321621"/>
    </source>
</evidence>
<gene>
    <name evidence="3" type="ORF">D2V05_12695</name>
    <name evidence="4" type="ORF">FQ017_12575</name>
</gene>
<sequence>MSGQEFLVKGKIVDAATGNPIEAATVYAETIKDSTLVTYTITNADGLFALEGKTAYKRLRLAFSSNGYQSVAQEVELKTEVNLSVIKLEERVEQLAGIDVIGERVPITIKKDTLEFNADSFKVRPDATVEDVLKKLPGVEVDSDGKITVNGKEVNQVLVNGQVFFSTDPKVATKTLSKDVISKIQITNTKTKEQEFVGEEGDGETKTINLTLKEDKNKGYMGRLSGGYGTDDRYQANGLLNYFNDTQRISVLGSSNNINNPGFSFDEIYEMVGNSRGRGFSFNNNGGFAIGNLSFGFGQGITTSSTLGASYADQDKGKYKTDGNYFYAYSDSYNNEKTSRENILPDGSYFTDTESSFVGSTISNQGSANLEFDVDKTTRITIQPSLSVNNTSSTDSDNTVSTDEDGNLINSSTSLQTTDGFQRTFSNRLEIMKKLDTLGSYARVYFDNNNRVNDSESFLNAQRSIFGDNPSEQVQDQQTTIDNANDSYELGASYRHALNKDLYLDFRYSYNNNEQSNERSVSDFDEVTGDYVFNSSLSSDFNFNVDKHVPEVGFGSNGKKFRFNLRARIEQIGLDNEDFIQSTTFSKDYSNLLFNSYANYDIGNGKRFSAHYNTNLNVPSVNQLQPVPNVSNPLNIIVGNPNLGPEITHNLYLNYNNYNWKDRTGIFLYSGMTFEKDKIVSSTTTDENFIRTTNYQNVAGNYRGWAGISYSKQIKKDSLYTLKFTINPYANISRQVGFTNGSRLEAKTLNLNPRIGLMFNYKEMIELEPEYRLGINATRYNLDNVSDIDYITHNLAFKLTTFWPENLVWGNDITYSYNGNLGAGFDKDAVFWNMSLGLQMFKKKATLKVLAFDLLNQNINSQRTTGQDFIQDYQGTVLKRYFMGSLTIKFDSFGGKGAPDKKGGPRFIRF</sequence>
<dbReference type="InterPro" id="IPR041700">
    <property type="entry name" value="OMP_b-brl_3"/>
</dbReference>
<reference evidence="3 5" key="1">
    <citation type="submission" date="2018-08" db="EMBL/GenBank/DDBJ databases">
        <title>Proposal of Muricauda 72 sp.nov. and Muricauda NH166 sp.nov., isolated from seawater.</title>
        <authorList>
            <person name="Cheng H."/>
            <person name="Wu Y.-H."/>
            <person name="Guo L.-L."/>
            <person name="Xu X.-W."/>
        </authorList>
    </citation>
    <scope>NUCLEOTIDE SEQUENCE [LARGE SCALE GENOMIC DNA]</scope>
    <source>
        <strain evidence="3 5">72</strain>
    </source>
</reference>
<comment type="caution">
    <text evidence="3">The sequence shown here is derived from an EMBL/GenBank/DDBJ whole genome shotgun (WGS) entry which is preliminary data.</text>
</comment>
<feature type="compositionally biased region" description="Low complexity" evidence="1">
    <location>
        <begin position="387"/>
        <end position="401"/>
    </location>
</feature>
<keyword evidence="3" id="KW-0675">Receptor</keyword>
<evidence type="ECO:0000256" key="1">
    <source>
        <dbReference type="SAM" id="MobiDB-lite"/>
    </source>
</evidence>
<dbReference type="Proteomes" id="UP000266691">
    <property type="component" value="Unassembled WGS sequence"/>
</dbReference>